<feature type="coiled-coil region" evidence="2">
    <location>
        <begin position="22"/>
        <end position="52"/>
    </location>
</feature>
<dbReference type="GO" id="GO:0005930">
    <property type="term" value="C:axoneme"/>
    <property type="evidence" value="ECO:0007669"/>
    <property type="project" value="TreeGrafter"/>
</dbReference>
<sequence length="429" mass="49464">MPPKRSKSKGKEEKPTKAAAQQAVMEEAAKEAEKMYLKHEEERRQIEKVDKKQSDFYLLDSSVEKERLSKERELFQALRKSMTEDEALAFREYYKHLEWEQVPSASNLPDVNSEAEINTFLSAWKDEQTAFDQFLPETQVYISRDLMNEMEAPKLRFYRGENSIPAAKQKTLLDAQFQQCIDAYRLTEAIKVARDKAISTLASAAVQRHNQNLQNVFDQIQRTMDFLSIQLLLYYDRVIDAQDGETYMRMRPEETPIIKFGQWIKVREITRSFISLLFPDLDIRLDPKSNANPKLPKALGLSKEDVSLRVVQYSFDPFSAYSAAGKEYYALNCTIKADLISFSGRPTQQGQWLMRSETTDSHSLKIESYPPQNSEARAEDPSFRLSFDVPTSICVRTGTLVVGKWLEATKEWEPCTHTTLTCNSPVVRE</sequence>
<feature type="domain" description="IC97/Casc1 N-terminal" evidence="4">
    <location>
        <begin position="28"/>
        <end position="142"/>
    </location>
</feature>
<name>A0A7G2C6Q9_9TRYP</name>
<dbReference type="PANTHER" id="PTHR20929">
    <property type="entry name" value="LUNG ADENOMA SUSCEPTIBILITY 1-RELATED"/>
    <property type="match status" value="1"/>
</dbReference>
<dbReference type="Pfam" id="PF15927">
    <property type="entry name" value="Casc1_N"/>
    <property type="match status" value="1"/>
</dbReference>
<evidence type="ECO:0000313" key="6">
    <source>
        <dbReference type="Proteomes" id="UP000515908"/>
    </source>
</evidence>
<organism evidence="5 6">
    <name type="scientific">Angomonas deanei</name>
    <dbReference type="NCBI Taxonomy" id="59799"/>
    <lineage>
        <taxon>Eukaryota</taxon>
        <taxon>Discoba</taxon>
        <taxon>Euglenozoa</taxon>
        <taxon>Kinetoplastea</taxon>
        <taxon>Metakinetoplastina</taxon>
        <taxon>Trypanosomatida</taxon>
        <taxon>Trypanosomatidae</taxon>
        <taxon>Strigomonadinae</taxon>
        <taxon>Angomonas</taxon>
    </lineage>
</organism>
<evidence type="ECO:0000256" key="2">
    <source>
        <dbReference type="SAM" id="Coils"/>
    </source>
</evidence>
<reference evidence="5 6" key="1">
    <citation type="submission" date="2020-08" db="EMBL/GenBank/DDBJ databases">
        <authorList>
            <person name="Newling K."/>
            <person name="Davey J."/>
            <person name="Forrester S."/>
        </authorList>
    </citation>
    <scope>NUCLEOTIDE SEQUENCE [LARGE SCALE GENOMIC DNA]</scope>
    <source>
        <strain evidence="6">Crithidia deanei Carvalho (ATCC PRA-265)</strain>
    </source>
</reference>
<dbReference type="GO" id="GO:0008017">
    <property type="term" value="F:microtubule binding"/>
    <property type="evidence" value="ECO:0007669"/>
    <property type="project" value="TreeGrafter"/>
</dbReference>
<dbReference type="InterPro" id="IPR023247">
    <property type="entry name" value="IC97/Dnai7-like"/>
</dbReference>
<evidence type="ECO:0000259" key="4">
    <source>
        <dbReference type="Pfam" id="PF15927"/>
    </source>
</evidence>
<feature type="region of interest" description="Disordered" evidence="3">
    <location>
        <begin position="1"/>
        <end position="21"/>
    </location>
</feature>
<evidence type="ECO:0000313" key="5">
    <source>
        <dbReference type="EMBL" id="CAD2214784.1"/>
    </source>
</evidence>
<keyword evidence="6" id="KW-1185">Reference proteome</keyword>
<dbReference type="InterPro" id="IPR031826">
    <property type="entry name" value="IC97/Casc1_N"/>
</dbReference>
<keyword evidence="2" id="KW-0175">Coiled coil</keyword>
<comment type="similarity">
    <text evidence="1">Belongs to the DNAI7 family.</text>
</comment>
<gene>
    <name evidence="5" type="ORF">ADEAN_000223500</name>
</gene>
<accession>A0A7G2C6Q9</accession>
<dbReference type="Proteomes" id="UP000515908">
    <property type="component" value="Chromosome 04"/>
</dbReference>
<dbReference type="VEuPathDB" id="TriTrypDB:ADEAN_000223500"/>
<proteinExistence type="inferred from homology"/>
<dbReference type="PANTHER" id="PTHR20929:SF11">
    <property type="entry name" value="DYNEIN AXONEMAL INTERMEDIATE CHAIN 7"/>
    <property type="match status" value="1"/>
</dbReference>
<evidence type="ECO:0000256" key="1">
    <source>
        <dbReference type="ARBA" id="ARBA00024332"/>
    </source>
</evidence>
<dbReference type="EMBL" id="LR877148">
    <property type="protein sequence ID" value="CAD2214784.1"/>
    <property type="molecule type" value="Genomic_DNA"/>
</dbReference>
<protein>
    <submittedName>
        <fullName evidence="5">Cancer susceptibility candidate 1 N-terminus, putative</fullName>
    </submittedName>
</protein>
<dbReference type="OrthoDB" id="297923at2759"/>
<dbReference type="GO" id="GO:0048487">
    <property type="term" value="F:beta-tubulin binding"/>
    <property type="evidence" value="ECO:0007669"/>
    <property type="project" value="TreeGrafter"/>
</dbReference>
<evidence type="ECO:0000256" key="3">
    <source>
        <dbReference type="SAM" id="MobiDB-lite"/>
    </source>
</evidence>
<dbReference type="AlphaFoldDB" id="A0A7G2C6Q9"/>